<evidence type="ECO:0000313" key="1">
    <source>
        <dbReference type="EMBL" id="JAD32851.1"/>
    </source>
</evidence>
<name>A0A0A8Z217_ARUDO</name>
<dbReference type="AlphaFoldDB" id="A0A0A8Z217"/>
<proteinExistence type="predicted"/>
<dbReference type="EMBL" id="GBRH01265044">
    <property type="protein sequence ID" value="JAD32851.1"/>
    <property type="molecule type" value="Transcribed_RNA"/>
</dbReference>
<organism evidence="1">
    <name type="scientific">Arundo donax</name>
    <name type="common">Giant reed</name>
    <name type="synonym">Donax arundinaceus</name>
    <dbReference type="NCBI Taxonomy" id="35708"/>
    <lineage>
        <taxon>Eukaryota</taxon>
        <taxon>Viridiplantae</taxon>
        <taxon>Streptophyta</taxon>
        <taxon>Embryophyta</taxon>
        <taxon>Tracheophyta</taxon>
        <taxon>Spermatophyta</taxon>
        <taxon>Magnoliopsida</taxon>
        <taxon>Liliopsida</taxon>
        <taxon>Poales</taxon>
        <taxon>Poaceae</taxon>
        <taxon>PACMAD clade</taxon>
        <taxon>Arundinoideae</taxon>
        <taxon>Arundineae</taxon>
        <taxon>Arundo</taxon>
    </lineage>
</organism>
<accession>A0A0A8Z217</accession>
<reference evidence="1" key="1">
    <citation type="submission" date="2014-09" db="EMBL/GenBank/DDBJ databases">
        <authorList>
            <person name="Magalhaes I.L.F."/>
            <person name="Oliveira U."/>
            <person name="Santos F.R."/>
            <person name="Vidigal T.H.D.A."/>
            <person name="Brescovit A.D."/>
            <person name="Santos A.J."/>
        </authorList>
    </citation>
    <scope>NUCLEOTIDE SEQUENCE</scope>
    <source>
        <tissue evidence="1">Shoot tissue taken approximately 20 cm above the soil surface</tissue>
    </source>
</reference>
<reference evidence="1" key="2">
    <citation type="journal article" date="2015" name="Data Brief">
        <title>Shoot transcriptome of the giant reed, Arundo donax.</title>
        <authorList>
            <person name="Barrero R.A."/>
            <person name="Guerrero F.D."/>
            <person name="Moolhuijzen P."/>
            <person name="Goolsby J.A."/>
            <person name="Tidwell J."/>
            <person name="Bellgard S.E."/>
            <person name="Bellgard M.I."/>
        </authorList>
    </citation>
    <scope>NUCLEOTIDE SEQUENCE</scope>
    <source>
        <tissue evidence="1">Shoot tissue taken approximately 20 cm above the soil surface</tissue>
    </source>
</reference>
<protein>
    <submittedName>
        <fullName evidence="1">Uncharacterized protein</fullName>
    </submittedName>
</protein>
<sequence>MFKQLPSSYSCHRTIRITPSLLLSYFRQLNKDIHLQVTDIPGLLTRHDGESNFGS</sequence>